<dbReference type="InterPro" id="IPR000362">
    <property type="entry name" value="Fumarate_lyase_fam"/>
</dbReference>
<keyword evidence="4 6" id="KW-0028">Amino-acid biosynthesis</keyword>
<comment type="pathway">
    <text evidence="1 6">Amino-acid biosynthesis; L-arginine biosynthesis; L-arginine from L-ornithine and carbamoyl phosphate: step 3/3.</text>
</comment>
<dbReference type="CDD" id="cd01359">
    <property type="entry name" value="Argininosuccinate_lyase"/>
    <property type="match status" value="1"/>
</dbReference>
<dbReference type="InterPro" id="IPR029419">
    <property type="entry name" value="Arg_succ_lyase_C"/>
</dbReference>
<evidence type="ECO:0000256" key="5">
    <source>
        <dbReference type="ARBA" id="ARBA00023239"/>
    </source>
</evidence>
<dbReference type="InterPro" id="IPR008948">
    <property type="entry name" value="L-Aspartase-like"/>
</dbReference>
<organism evidence="9 10">
    <name type="scientific">Bacillus yapensis</name>
    <dbReference type="NCBI Taxonomy" id="2492960"/>
    <lineage>
        <taxon>Bacteria</taxon>
        <taxon>Bacillati</taxon>
        <taxon>Bacillota</taxon>
        <taxon>Bacilli</taxon>
        <taxon>Bacillales</taxon>
        <taxon>Bacillaceae</taxon>
        <taxon>Bacillus</taxon>
    </lineage>
</organism>
<dbReference type="GO" id="GO:0005829">
    <property type="term" value="C:cytosol"/>
    <property type="evidence" value="ECO:0007669"/>
    <property type="project" value="TreeGrafter"/>
</dbReference>
<dbReference type="PRINTS" id="PR00149">
    <property type="entry name" value="FUMRATELYASE"/>
</dbReference>
<dbReference type="Gene3D" id="1.10.275.10">
    <property type="entry name" value="Fumarase/aspartase (N-terminal domain)"/>
    <property type="match status" value="1"/>
</dbReference>
<evidence type="ECO:0000313" key="9">
    <source>
        <dbReference type="EMBL" id="RTR29165.1"/>
    </source>
</evidence>
<dbReference type="GO" id="GO:0042450">
    <property type="term" value="P:L-arginine biosynthetic process via ornithine"/>
    <property type="evidence" value="ECO:0007669"/>
    <property type="project" value="UniProtKB-UniRule"/>
</dbReference>
<proteinExistence type="inferred from homology"/>
<dbReference type="OrthoDB" id="9769623at2"/>
<feature type="domain" description="Argininosuccinate lyase C-terminal" evidence="8">
    <location>
        <begin position="363"/>
        <end position="439"/>
    </location>
</feature>
<dbReference type="EC" id="4.3.2.1" evidence="2 6"/>
<comment type="similarity">
    <text evidence="6">Belongs to the lyase 1 family. Argininosuccinate lyase subfamily.</text>
</comment>
<dbReference type="InterPro" id="IPR009049">
    <property type="entry name" value="Argininosuccinate_lyase"/>
</dbReference>
<comment type="subcellular location">
    <subcellularLocation>
        <location evidence="6">Cytoplasm</location>
    </subcellularLocation>
</comment>
<accession>A0A3S0KL82</accession>
<dbReference type="UniPathway" id="UPA00068">
    <property type="reaction ID" value="UER00114"/>
</dbReference>
<keyword evidence="10" id="KW-1185">Reference proteome</keyword>
<dbReference type="Pfam" id="PF14698">
    <property type="entry name" value="ASL_C2"/>
    <property type="match status" value="1"/>
</dbReference>
<evidence type="ECO:0000259" key="8">
    <source>
        <dbReference type="Pfam" id="PF14698"/>
    </source>
</evidence>
<protein>
    <recommendedName>
        <fullName evidence="2 6">Argininosuccinate lyase</fullName>
        <shortName evidence="6">ASAL</shortName>
        <ecNumber evidence="2 6">4.3.2.1</ecNumber>
    </recommendedName>
    <alternativeName>
        <fullName evidence="6">Arginosuccinase</fullName>
    </alternativeName>
</protein>
<dbReference type="InterPro" id="IPR024083">
    <property type="entry name" value="Fumarase/histidase_N"/>
</dbReference>
<evidence type="ECO:0000256" key="6">
    <source>
        <dbReference type="HAMAP-Rule" id="MF_00006"/>
    </source>
</evidence>
<dbReference type="Gene3D" id="1.20.200.10">
    <property type="entry name" value="Fumarase/aspartase (Central domain)"/>
    <property type="match status" value="1"/>
</dbReference>
<dbReference type="EMBL" id="RXNT01000013">
    <property type="protein sequence ID" value="RTR29165.1"/>
    <property type="molecule type" value="Genomic_DNA"/>
</dbReference>
<dbReference type="RefSeq" id="WP_126409713.1">
    <property type="nucleotide sequence ID" value="NZ_RXNT01000013.1"/>
</dbReference>
<feature type="domain" description="Fumarate lyase N-terminal" evidence="7">
    <location>
        <begin position="40"/>
        <end position="299"/>
    </location>
</feature>
<evidence type="ECO:0000313" key="10">
    <source>
        <dbReference type="Proteomes" id="UP000271374"/>
    </source>
</evidence>
<dbReference type="PANTHER" id="PTHR43814">
    <property type="entry name" value="ARGININOSUCCINATE LYASE"/>
    <property type="match status" value="1"/>
</dbReference>
<evidence type="ECO:0000259" key="7">
    <source>
        <dbReference type="Pfam" id="PF00206"/>
    </source>
</evidence>
<dbReference type="PRINTS" id="PR00145">
    <property type="entry name" value="ARGSUCLYASE"/>
</dbReference>
<evidence type="ECO:0000256" key="2">
    <source>
        <dbReference type="ARBA" id="ARBA00012338"/>
    </source>
</evidence>
<comment type="catalytic activity">
    <reaction evidence="6">
        <text>2-(N(omega)-L-arginino)succinate = fumarate + L-arginine</text>
        <dbReference type="Rhea" id="RHEA:24020"/>
        <dbReference type="ChEBI" id="CHEBI:29806"/>
        <dbReference type="ChEBI" id="CHEBI:32682"/>
        <dbReference type="ChEBI" id="CHEBI:57472"/>
        <dbReference type="EC" id="4.3.2.1"/>
    </reaction>
</comment>
<dbReference type="NCBIfam" id="TIGR00838">
    <property type="entry name" value="argH"/>
    <property type="match status" value="1"/>
</dbReference>
<dbReference type="InterPro" id="IPR022761">
    <property type="entry name" value="Fumarate_lyase_N"/>
</dbReference>
<dbReference type="Gene3D" id="1.10.40.30">
    <property type="entry name" value="Fumarase/aspartase (C-terminal domain)"/>
    <property type="match status" value="1"/>
</dbReference>
<dbReference type="SUPFAM" id="SSF48557">
    <property type="entry name" value="L-aspartase-like"/>
    <property type="match status" value="1"/>
</dbReference>
<sequence>MAGRLGGEPSKEFRKIVLGHELSEIGEAALTPLLYVNIAHVKMLKKQGLIQKNTADKLLAGLKQIDEQGLSELNTDEAEDLYFAVEQKLIEILGIKEAGNIHMGRSRNDIYSTIYRMILRERLLEISNNVLKLSMEVLNVAESQKDTVMPGYTHTQHAQPITVGYYFLGVFEVLIRNHKRIKNAWEFVNKSPLGSAALTTTSFKLDRYYTSDILGFDSIVYSAYDAISGRDYVNDVALAINTIASDISRVVSDLMTWNMFEFSFIEIPDEYAAISSIMPQKKNPAAFEFLRSAASWVLGDTIGVISSPKGISYSDIRDATKYLYSPLWHALEVTNNVVTLFTEILPKIKWNDERMLLATNEGYSTMTDLADYLVQKYKITFRESHHIIASFVRTAISQSKNANELSAKDLNQVASQQGFILDIKQDELDEVLNPYTCINRKNIAGGTSNEQIQIMLSSGYEQLNFERRWYEEKYSKLKQIEDTIYNF</sequence>
<dbReference type="GO" id="GO:0004056">
    <property type="term" value="F:argininosuccinate lyase activity"/>
    <property type="evidence" value="ECO:0007669"/>
    <property type="project" value="UniProtKB-UniRule"/>
</dbReference>
<dbReference type="Pfam" id="PF00206">
    <property type="entry name" value="Lyase_1"/>
    <property type="match status" value="1"/>
</dbReference>
<dbReference type="AlphaFoldDB" id="A0A3S0KL82"/>
<evidence type="ECO:0000256" key="4">
    <source>
        <dbReference type="ARBA" id="ARBA00022605"/>
    </source>
</evidence>
<comment type="caution">
    <text evidence="9">The sequence shown here is derived from an EMBL/GenBank/DDBJ whole genome shotgun (WGS) entry which is preliminary data.</text>
</comment>
<dbReference type="PANTHER" id="PTHR43814:SF1">
    <property type="entry name" value="ARGININOSUCCINATE LYASE"/>
    <property type="match status" value="1"/>
</dbReference>
<keyword evidence="3 6" id="KW-0055">Arginine biosynthesis</keyword>
<evidence type="ECO:0000256" key="3">
    <source>
        <dbReference type="ARBA" id="ARBA00022571"/>
    </source>
</evidence>
<reference evidence="9 10" key="1">
    <citation type="submission" date="2018-12" db="EMBL/GenBank/DDBJ databases">
        <title>Bacillus yapensis draft genome sequence.</title>
        <authorList>
            <person name="Yu L."/>
            <person name="Xu X."/>
            <person name="Tang X."/>
        </authorList>
    </citation>
    <scope>NUCLEOTIDE SEQUENCE [LARGE SCALE GENOMIC DNA]</scope>
    <source>
        <strain evidence="9 10">XXST-01</strain>
    </source>
</reference>
<dbReference type="HAMAP" id="MF_00006">
    <property type="entry name" value="Arg_succ_lyase"/>
    <property type="match status" value="1"/>
</dbReference>
<name>A0A3S0KL82_9BACI</name>
<keyword evidence="6" id="KW-0963">Cytoplasm</keyword>
<evidence type="ECO:0000256" key="1">
    <source>
        <dbReference type="ARBA" id="ARBA00004941"/>
    </source>
</evidence>
<keyword evidence="5 6" id="KW-0456">Lyase</keyword>
<dbReference type="Proteomes" id="UP000271374">
    <property type="component" value="Unassembled WGS sequence"/>
</dbReference>
<gene>
    <name evidence="6 9" type="primary">argH</name>
    <name evidence="9" type="ORF">EKG37_15650</name>
</gene>